<evidence type="ECO:0000313" key="3">
    <source>
        <dbReference type="Proteomes" id="UP000648663"/>
    </source>
</evidence>
<accession>A0ABQ2GBH2</accession>
<dbReference type="InterPro" id="IPR040843">
    <property type="entry name" value="RAMA"/>
</dbReference>
<evidence type="ECO:0000259" key="1">
    <source>
        <dbReference type="Pfam" id="PF18755"/>
    </source>
</evidence>
<sequence>MRKIEIDDEVYALLQRHARPFEDRENDVLRRLLFNDDALRKLQSASRPGDLLPYLDAGLLEAGDDLIHEQPRKGRIHRGTVTPDGGIEVSGEVYLKVSPALKAVVGHEINGWGQWVLARTGQRLQDLRDELRRRESGEGAA</sequence>
<organism evidence="2 3">
    <name type="scientific">Modestobacter marinus</name>
    <dbReference type="NCBI Taxonomy" id="477641"/>
    <lineage>
        <taxon>Bacteria</taxon>
        <taxon>Bacillati</taxon>
        <taxon>Actinomycetota</taxon>
        <taxon>Actinomycetes</taxon>
        <taxon>Geodermatophilales</taxon>
        <taxon>Geodermatophilaceae</taxon>
        <taxon>Modestobacter</taxon>
    </lineage>
</organism>
<dbReference type="Proteomes" id="UP000648663">
    <property type="component" value="Unassembled WGS sequence"/>
</dbReference>
<keyword evidence="3" id="KW-1185">Reference proteome</keyword>
<dbReference type="Pfam" id="PF18755">
    <property type="entry name" value="RAMA"/>
    <property type="match status" value="1"/>
</dbReference>
<evidence type="ECO:0000313" key="2">
    <source>
        <dbReference type="EMBL" id="GGL84975.1"/>
    </source>
</evidence>
<dbReference type="EMBL" id="BMMI01000015">
    <property type="protein sequence ID" value="GGL84975.1"/>
    <property type="molecule type" value="Genomic_DNA"/>
</dbReference>
<feature type="domain" description="RAMA" evidence="1">
    <location>
        <begin position="45"/>
        <end position="136"/>
    </location>
</feature>
<dbReference type="Gene3D" id="1.10.1220.10">
    <property type="entry name" value="Met repressor-like"/>
    <property type="match status" value="1"/>
</dbReference>
<dbReference type="RefSeq" id="WP_188959728.1">
    <property type="nucleotide sequence ID" value="NZ_BAABJU010000035.1"/>
</dbReference>
<reference evidence="3" key="1">
    <citation type="journal article" date="2019" name="Int. J. Syst. Evol. Microbiol.">
        <title>The Global Catalogue of Microorganisms (GCM) 10K type strain sequencing project: providing services to taxonomists for standard genome sequencing and annotation.</title>
        <authorList>
            <consortium name="The Broad Institute Genomics Platform"/>
            <consortium name="The Broad Institute Genome Sequencing Center for Infectious Disease"/>
            <person name="Wu L."/>
            <person name="Ma J."/>
        </authorList>
    </citation>
    <scope>NUCLEOTIDE SEQUENCE [LARGE SCALE GENOMIC DNA]</scope>
    <source>
        <strain evidence="3">CGMCC 4.5581</strain>
    </source>
</reference>
<name>A0ABQ2GBH2_9ACTN</name>
<comment type="caution">
    <text evidence="2">The sequence shown here is derived from an EMBL/GenBank/DDBJ whole genome shotgun (WGS) entry which is preliminary data.</text>
</comment>
<protein>
    <recommendedName>
        <fullName evidence="1">RAMA domain-containing protein</fullName>
    </recommendedName>
</protein>
<dbReference type="InterPro" id="IPR013321">
    <property type="entry name" value="Arc_rbn_hlx_hlx"/>
</dbReference>
<proteinExistence type="predicted"/>
<gene>
    <name evidence="2" type="ORF">GCM10011589_46790</name>
</gene>